<evidence type="ECO:0000256" key="1">
    <source>
        <dbReference type="SAM" id="Phobius"/>
    </source>
</evidence>
<sequence>MVGNLLLRGMLVGILAGLFAFGFARIYGEPHIDSAIAYEEAMAAASGEPAEEEEELVSRETQAGLGLLTGSVVYGAAIGGLFSLVFAYVYGRAVTLGPRATAGLLAVAAFIAVVLVPALKYPATPPAVGNPETIGARTELFFVMLIVSIIAAVVAVVLAQRLWSQLGGWNAGIAGGLAFIVIIAIAQHALPTVNEIPEGYSADLLWRFRTSSLGMHAVLWTVIGLAFGAVAERALPGARARTA</sequence>
<feature type="transmembrane region" description="Helical" evidence="1">
    <location>
        <begin position="65"/>
        <end position="90"/>
    </location>
</feature>
<dbReference type="Pfam" id="PF09490">
    <property type="entry name" value="CbtA"/>
    <property type="match status" value="1"/>
</dbReference>
<feature type="transmembrane region" description="Helical" evidence="1">
    <location>
        <begin position="140"/>
        <end position="159"/>
    </location>
</feature>
<reference evidence="2 3" key="1">
    <citation type="submission" date="2024-06" db="EMBL/GenBank/DDBJ databases">
        <title>Genomic Encyclopedia of Type Strains, Phase IV (KMG-IV): sequencing the most valuable type-strain genomes for metagenomic binning, comparative biology and taxonomic classification.</title>
        <authorList>
            <person name="Goeker M."/>
        </authorList>
    </citation>
    <scope>NUCLEOTIDE SEQUENCE [LARGE SCALE GENOMIC DNA]</scope>
    <source>
        <strain evidence="2 3">DSM 27865</strain>
    </source>
</reference>
<keyword evidence="1" id="KW-0812">Transmembrane</keyword>
<keyword evidence="1" id="KW-1133">Transmembrane helix</keyword>
<keyword evidence="1" id="KW-0472">Membrane</keyword>
<evidence type="ECO:0000313" key="3">
    <source>
        <dbReference type="Proteomes" id="UP001549076"/>
    </source>
</evidence>
<dbReference type="InterPro" id="IPR012666">
    <property type="entry name" value="CbtA_put"/>
</dbReference>
<organism evidence="2 3">
    <name type="scientific">Aquamicrobium terrae</name>
    <dbReference type="NCBI Taxonomy" id="1324945"/>
    <lineage>
        <taxon>Bacteria</taxon>
        <taxon>Pseudomonadati</taxon>
        <taxon>Pseudomonadota</taxon>
        <taxon>Alphaproteobacteria</taxon>
        <taxon>Hyphomicrobiales</taxon>
        <taxon>Phyllobacteriaceae</taxon>
        <taxon>Aquamicrobium</taxon>
    </lineage>
</organism>
<dbReference type="Proteomes" id="UP001549076">
    <property type="component" value="Unassembled WGS sequence"/>
</dbReference>
<feature type="transmembrane region" description="Helical" evidence="1">
    <location>
        <begin position="102"/>
        <end position="120"/>
    </location>
</feature>
<proteinExistence type="predicted"/>
<evidence type="ECO:0000313" key="2">
    <source>
        <dbReference type="EMBL" id="MET3790719.1"/>
    </source>
</evidence>
<comment type="caution">
    <text evidence="2">The sequence shown here is derived from an EMBL/GenBank/DDBJ whole genome shotgun (WGS) entry which is preliminary data.</text>
</comment>
<gene>
    <name evidence="2" type="ORF">ABID37_000910</name>
</gene>
<name>A0ABV2MV90_9HYPH</name>
<feature type="transmembrane region" description="Helical" evidence="1">
    <location>
        <begin position="210"/>
        <end position="231"/>
    </location>
</feature>
<dbReference type="RefSeq" id="WP_354192913.1">
    <property type="nucleotide sequence ID" value="NZ_JBEPML010000002.1"/>
</dbReference>
<feature type="transmembrane region" description="Helical" evidence="1">
    <location>
        <begin position="171"/>
        <end position="190"/>
    </location>
</feature>
<dbReference type="EMBL" id="JBEPML010000002">
    <property type="protein sequence ID" value="MET3790719.1"/>
    <property type="molecule type" value="Genomic_DNA"/>
</dbReference>
<keyword evidence="3" id="KW-1185">Reference proteome</keyword>
<accession>A0ABV2MV90</accession>
<protein>
    <submittedName>
        <fullName evidence="2">Membrane protein YagU involved in acid resistance</fullName>
    </submittedName>
</protein>